<reference evidence="1" key="1">
    <citation type="submission" date="2021-01" db="EMBL/GenBank/DDBJ databases">
        <authorList>
            <person name="Corre E."/>
            <person name="Pelletier E."/>
            <person name="Niang G."/>
            <person name="Scheremetjew M."/>
            <person name="Finn R."/>
            <person name="Kale V."/>
            <person name="Holt S."/>
            <person name="Cochrane G."/>
            <person name="Meng A."/>
            <person name="Brown T."/>
            <person name="Cohen L."/>
        </authorList>
    </citation>
    <scope>NUCLEOTIDE SEQUENCE</scope>
    <source>
        <strain evidence="1">CCMP1510</strain>
    </source>
</reference>
<dbReference type="Gene3D" id="3.40.50.1000">
    <property type="entry name" value="HAD superfamily/HAD-like"/>
    <property type="match status" value="1"/>
</dbReference>
<proteinExistence type="predicted"/>
<evidence type="ECO:0008006" key="2">
    <source>
        <dbReference type="Google" id="ProtNLM"/>
    </source>
</evidence>
<sequence length="176" mass="19335">MLLCQELQRIGKRMICVDFDLTLIRIHTGGNWQKTAENLSKCVRPCMIQLLQESVACGLHVAIVTFSSQTSLIHEVLSLIVPEQANKIIVRALDRSWAYNGDGSHDGKLPHMASAVEEVYQNHGDLLAKKDVLLIDDDPLNVQSALNAGITAVLCRPSEATASIEKGIKTLVQYST</sequence>
<dbReference type="InterPro" id="IPR023214">
    <property type="entry name" value="HAD_sf"/>
</dbReference>
<dbReference type="EMBL" id="HBIJ01001792">
    <property type="protein sequence ID" value="CAE0360543.1"/>
    <property type="molecule type" value="Transcribed_RNA"/>
</dbReference>
<dbReference type="AlphaFoldDB" id="A0A7S3NHG0"/>
<dbReference type="SUPFAM" id="SSF56784">
    <property type="entry name" value="HAD-like"/>
    <property type="match status" value="1"/>
</dbReference>
<gene>
    <name evidence="1" type="ORF">ALAG00032_LOCUS1273</name>
</gene>
<accession>A0A7S3NHG0</accession>
<organism evidence="1">
    <name type="scientific">Aureoumbra lagunensis</name>
    <dbReference type="NCBI Taxonomy" id="44058"/>
    <lineage>
        <taxon>Eukaryota</taxon>
        <taxon>Sar</taxon>
        <taxon>Stramenopiles</taxon>
        <taxon>Ochrophyta</taxon>
        <taxon>Pelagophyceae</taxon>
        <taxon>Pelagomonadales</taxon>
        <taxon>Aureoumbra</taxon>
    </lineage>
</organism>
<evidence type="ECO:0000313" key="1">
    <source>
        <dbReference type="EMBL" id="CAE0360543.1"/>
    </source>
</evidence>
<dbReference type="InterPro" id="IPR036412">
    <property type="entry name" value="HAD-like_sf"/>
</dbReference>
<protein>
    <recommendedName>
        <fullName evidence="2">FCP1 homology domain-containing protein</fullName>
    </recommendedName>
</protein>
<name>A0A7S3NHG0_9STRA</name>